<evidence type="ECO:0000313" key="1">
    <source>
        <dbReference type="EMBL" id="JAH73304.1"/>
    </source>
</evidence>
<sequence length="40" mass="4555">MFITIHTLKNEKCIIYYTNGKQGEENGFRACIETAVCAML</sequence>
<proteinExistence type="predicted"/>
<dbReference type="AlphaFoldDB" id="A0A0E9V5D5"/>
<name>A0A0E9V5D5_ANGAN</name>
<organism evidence="1">
    <name type="scientific">Anguilla anguilla</name>
    <name type="common">European freshwater eel</name>
    <name type="synonym">Muraena anguilla</name>
    <dbReference type="NCBI Taxonomy" id="7936"/>
    <lineage>
        <taxon>Eukaryota</taxon>
        <taxon>Metazoa</taxon>
        <taxon>Chordata</taxon>
        <taxon>Craniata</taxon>
        <taxon>Vertebrata</taxon>
        <taxon>Euteleostomi</taxon>
        <taxon>Actinopterygii</taxon>
        <taxon>Neopterygii</taxon>
        <taxon>Teleostei</taxon>
        <taxon>Anguilliformes</taxon>
        <taxon>Anguillidae</taxon>
        <taxon>Anguilla</taxon>
    </lineage>
</organism>
<dbReference type="EMBL" id="GBXM01035273">
    <property type="protein sequence ID" value="JAH73304.1"/>
    <property type="molecule type" value="Transcribed_RNA"/>
</dbReference>
<accession>A0A0E9V5D5</accession>
<reference evidence="1" key="1">
    <citation type="submission" date="2014-11" db="EMBL/GenBank/DDBJ databases">
        <authorList>
            <person name="Amaro Gonzalez C."/>
        </authorList>
    </citation>
    <scope>NUCLEOTIDE SEQUENCE</scope>
</reference>
<reference evidence="1" key="2">
    <citation type="journal article" date="2015" name="Fish Shellfish Immunol.">
        <title>Early steps in the European eel (Anguilla anguilla)-Vibrio vulnificus interaction in the gills: Role of the RtxA13 toxin.</title>
        <authorList>
            <person name="Callol A."/>
            <person name="Pajuelo D."/>
            <person name="Ebbesson L."/>
            <person name="Teles M."/>
            <person name="MacKenzie S."/>
            <person name="Amaro C."/>
        </authorList>
    </citation>
    <scope>NUCLEOTIDE SEQUENCE</scope>
</reference>
<protein>
    <submittedName>
        <fullName evidence="1">Uncharacterized protein</fullName>
    </submittedName>
</protein>